<feature type="compositionally biased region" description="Low complexity" evidence="11">
    <location>
        <begin position="124"/>
        <end position="134"/>
    </location>
</feature>
<keyword evidence="6" id="KW-0297">G-protein coupled receptor</keyword>
<dbReference type="PROSITE" id="PS00649">
    <property type="entry name" value="G_PROTEIN_RECEP_F2_1"/>
    <property type="match status" value="1"/>
</dbReference>
<evidence type="ECO:0000313" key="17">
    <source>
        <dbReference type="RefSeq" id="XP_019891235.1"/>
    </source>
</evidence>
<dbReference type="InterPro" id="IPR036445">
    <property type="entry name" value="GPCR_2_extracell_dom_sf"/>
</dbReference>
<feature type="region of interest" description="Disordered" evidence="11">
    <location>
        <begin position="661"/>
        <end position="782"/>
    </location>
</feature>
<dbReference type="Gene3D" id="4.10.1240.10">
    <property type="entry name" value="GPCR, family 2, extracellular hormone receptor domain"/>
    <property type="match status" value="1"/>
</dbReference>
<evidence type="ECO:0000259" key="13">
    <source>
        <dbReference type="PROSITE" id="PS50227"/>
    </source>
</evidence>
<dbReference type="RefSeq" id="XP_019891235.1">
    <property type="nucleotide sequence ID" value="XM_020035676.1"/>
</dbReference>
<dbReference type="PROSITE" id="PS50227">
    <property type="entry name" value="G_PROTEIN_RECEP_F2_3"/>
    <property type="match status" value="1"/>
</dbReference>
<dbReference type="Gene3D" id="1.20.1070.10">
    <property type="entry name" value="Rhodopsin 7-helix transmembrane proteins"/>
    <property type="match status" value="1"/>
</dbReference>
<dbReference type="PROSITE" id="PS50261">
    <property type="entry name" value="G_PROTEIN_RECEP_F2_4"/>
    <property type="match status" value="1"/>
</dbReference>
<feature type="compositionally biased region" description="Basic and acidic residues" evidence="11">
    <location>
        <begin position="661"/>
        <end position="672"/>
    </location>
</feature>
<feature type="domain" description="G-protein coupled receptors family 2 profile 1" evidence="13">
    <location>
        <begin position="257"/>
        <end position="343"/>
    </location>
</feature>
<evidence type="ECO:0000256" key="12">
    <source>
        <dbReference type="SAM" id="Phobius"/>
    </source>
</evidence>
<comment type="subcellular location">
    <subcellularLocation>
        <location evidence="1">Cell membrane</location>
        <topology evidence="1">Multi-pass membrane protein</topology>
    </subcellularLocation>
</comment>
<keyword evidence="3" id="KW-1003">Cell membrane</keyword>
<feature type="transmembrane region" description="Helical" evidence="12">
    <location>
        <begin position="599"/>
        <end position="621"/>
    </location>
</feature>
<dbReference type="Proteomes" id="UP001652621">
    <property type="component" value="Unplaced"/>
</dbReference>
<dbReference type="CDD" id="cd15261">
    <property type="entry name" value="7tmB1_PDFR"/>
    <property type="match status" value="1"/>
</dbReference>
<evidence type="ECO:0000256" key="4">
    <source>
        <dbReference type="ARBA" id="ARBA00022692"/>
    </source>
</evidence>
<feature type="compositionally biased region" description="Basic residues" evidence="11">
    <location>
        <begin position="766"/>
        <end position="782"/>
    </location>
</feature>
<dbReference type="InterPro" id="IPR017983">
    <property type="entry name" value="GPCR_2_secretin-like_CS"/>
</dbReference>
<comment type="similarity">
    <text evidence="2">Belongs to the G-protein coupled receptor 2 family.</text>
</comment>
<dbReference type="Pfam" id="PF00002">
    <property type="entry name" value="7tm_2"/>
    <property type="match status" value="1"/>
</dbReference>
<gene>
    <name evidence="16 17" type="primary">LOC101892094</name>
</gene>
<feature type="region of interest" description="Disordered" evidence="11">
    <location>
        <begin position="50"/>
        <end position="70"/>
    </location>
</feature>
<proteinExistence type="inferred from homology"/>
<evidence type="ECO:0000256" key="9">
    <source>
        <dbReference type="ARBA" id="ARBA00023180"/>
    </source>
</evidence>
<sequence length="824" mass="92027">MALMQSDPNVDQSENLKSNDLKFAENFHKAAVKLLSKRSVVIQNAIETKGGNEAGTRQQHLDHPPAHQQPNTLDVIMDKNLAESIATIRKNVTRVLQEYFRQINGATTRAVFTQQQQHEMPRASSSNSSQQLTNNRTTNLVTTSTTTTNSTPTHFIATMTSEVLENSSNPNTVNYYNTSLASSSHDSSNNYTNVISTTMSHLTDIANATLASTNATAHVEPAAANPSVTSAPPLIATTAVGNITYPSYGIPISSAANCSAIFGSYEPPETGLFCNWTWDMFTCWPPTPAGALAHMGCPSGFRGVDDRKFANRKCELNGHWGSRPHEPPSAAGWTDYNPCFKPEVKTLLDKVPNLELVVEIAKRTRTLEIVGLILSLVALILSLIIFCNFRSLRNNRTKIHKNLFIAMGLQVVIRLSLYLEQAFRPGKTETITGIENTLYLCETAYILLEYAKTAMFMWMFIEGWYLHNMVTVSVFQGRFPYKLYSIVGWGVPVLMTMIWAICTAFYYADTTHDCWGNYNLTPYYWILEGPRIVIITINFAFLLNIIAVLVMKLRESQASDIEQTRKAVRAAIVLLPLLGTINILYLVPTLETPWKFALWSYVTHFLNTFQGFFIALIYCFLNGEVRAVLLKSLAVYMSVRGHPEWVPKRASMYSAGYNTAHDTENHHGENKRLGSPSTKRLNGRKGSCSTVIQHNKHPKLNKSPRLSHSNASGQGNHLPLPTEPHSNHPHQQRLGSTGSTSNNNGGGGAGGSDTSLHSLNPLNSHHPNHNLHHHQHHHHLPHNRRTHHSWLLTLCFRGQKNKCVMSNTEMPPKIFMTTRMETFT</sequence>
<evidence type="ECO:0000256" key="5">
    <source>
        <dbReference type="ARBA" id="ARBA00022989"/>
    </source>
</evidence>
<feature type="transmembrane region" description="Helical" evidence="12">
    <location>
        <begin position="455"/>
        <end position="475"/>
    </location>
</feature>
<dbReference type="GO" id="GO:0005886">
    <property type="term" value="C:plasma membrane"/>
    <property type="evidence" value="ECO:0007669"/>
    <property type="project" value="UniProtKB-SubCell"/>
</dbReference>
<feature type="compositionally biased region" description="Polar residues" evidence="11">
    <location>
        <begin position="704"/>
        <end position="715"/>
    </location>
</feature>
<evidence type="ECO:0000259" key="14">
    <source>
        <dbReference type="PROSITE" id="PS50261"/>
    </source>
</evidence>
<keyword evidence="9" id="KW-0325">Glycoprotein</keyword>
<feature type="transmembrane region" description="Helical" evidence="12">
    <location>
        <begin position="487"/>
        <end position="508"/>
    </location>
</feature>
<dbReference type="GeneID" id="101892094"/>
<evidence type="ECO:0000256" key="6">
    <source>
        <dbReference type="ARBA" id="ARBA00023040"/>
    </source>
</evidence>
<dbReference type="InterPro" id="IPR017981">
    <property type="entry name" value="GPCR_2-like_7TM"/>
</dbReference>
<keyword evidence="10" id="KW-0807">Transducer</keyword>
<dbReference type="PRINTS" id="PR00249">
    <property type="entry name" value="GPCRSECRETIN"/>
</dbReference>
<dbReference type="VEuPathDB" id="VectorBase:MDOMA2_007457"/>
<feature type="transmembrane region" description="Helical" evidence="12">
    <location>
        <begin position="401"/>
        <end position="419"/>
    </location>
</feature>
<dbReference type="GO" id="GO:0007188">
    <property type="term" value="P:adenylate cyclase-modulating G protein-coupled receptor signaling pathway"/>
    <property type="evidence" value="ECO:0007669"/>
    <property type="project" value="TreeGrafter"/>
</dbReference>
<evidence type="ECO:0000313" key="16">
    <source>
        <dbReference type="RefSeq" id="XP_011291217.2"/>
    </source>
</evidence>
<keyword evidence="7 12" id="KW-0472">Membrane</keyword>
<dbReference type="AlphaFoldDB" id="A0A9J7IFS8"/>
<feature type="transmembrane region" description="Helical" evidence="12">
    <location>
        <begin position="570"/>
        <end position="587"/>
    </location>
</feature>
<evidence type="ECO:0000256" key="1">
    <source>
        <dbReference type="ARBA" id="ARBA00004651"/>
    </source>
</evidence>
<protein>
    <submittedName>
        <fullName evidence="16 17">PDF receptor</fullName>
    </submittedName>
</protein>
<dbReference type="KEGG" id="mde:101892094"/>
<evidence type="ECO:0000256" key="7">
    <source>
        <dbReference type="ARBA" id="ARBA00023136"/>
    </source>
</evidence>
<evidence type="ECO:0000256" key="10">
    <source>
        <dbReference type="ARBA" id="ARBA00023224"/>
    </source>
</evidence>
<dbReference type="SUPFAM" id="SSF111418">
    <property type="entry name" value="Hormone receptor domain"/>
    <property type="match status" value="1"/>
</dbReference>
<dbReference type="OrthoDB" id="5967113at2759"/>
<evidence type="ECO:0000256" key="11">
    <source>
        <dbReference type="SAM" id="MobiDB-lite"/>
    </source>
</evidence>
<accession>A0A9J7IFS8</accession>
<dbReference type="SMART" id="SM00008">
    <property type="entry name" value="HormR"/>
    <property type="match status" value="1"/>
</dbReference>
<dbReference type="InterPro" id="IPR001879">
    <property type="entry name" value="GPCR_2_extracellular_dom"/>
</dbReference>
<evidence type="ECO:0000256" key="2">
    <source>
        <dbReference type="ARBA" id="ARBA00005314"/>
    </source>
</evidence>
<keyword evidence="4 12" id="KW-0812">Transmembrane</keyword>
<keyword evidence="5 12" id="KW-1133">Transmembrane helix</keyword>
<reference evidence="16 17" key="1">
    <citation type="submission" date="2025-04" db="UniProtKB">
        <authorList>
            <consortium name="RefSeq"/>
        </authorList>
    </citation>
    <scope>IDENTIFICATION</scope>
    <source>
        <strain evidence="16 17">Aabys</strain>
    </source>
</reference>
<dbReference type="Pfam" id="PF02793">
    <property type="entry name" value="HRM"/>
    <property type="match status" value="1"/>
</dbReference>
<dbReference type="PANTHER" id="PTHR45620">
    <property type="entry name" value="PDF RECEPTOR-LIKE PROTEIN-RELATED"/>
    <property type="match status" value="1"/>
</dbReference>
<feature type="compositionally biased region" description="Low complexity" evidence="11">
    <location>
        <begin position="752"/>
        <end position="765"/>
    </location>
</feature>
<feature type="region of interest" description="Disordered" evidence="11">
    <location>
        <begin position="114"/>
        <end position="134"/>
    </location>
</feature>
<feature type="domain" description="G-protein coupled receptors family 2 profile 2" evidence="14">
    <location>
        <begin position="364"/>
        <end position="622"/>
    </location>
</feature>
<dbReference type="RefSeq" id="XP_011291217.2">
    <property type="nucleotide sequence ID" value="XM_011292915.2"/>
</dbReference>
<dbReference type="PANTHER" id="PTHR45620:SF17">
    <property type="entry name" value="PDF RECEPTOR"/>
    <property type="match status" value="1"/>
</dbReference>
<dbReference type="PROSITE" id="PS00650">
    <property type="entry name" value="G_PROTEIN_RECEP_F2_2"/>
    <property type="match status" value="1"/>
</dbReference>
<feature type="transmembrane region" description="Helical" evidence="12">
    <location>
        <begin position="532"/>
        <end position="550"/>
    </location>
</feature>
<dbReference type="GO" id="GO:0007166">
    <property type="term" value="P:cell surface receptor signaling pathway"/>
    <property type="evidence" value="ECO:0007669"/>
    <property type="project" value="InterPro"/>
</dbReference>
<name>A0A9J7IFS8_MUSDO</name>
<keyword evidence="15" id="KW-1185">Reference proteome</keyword>
<feature type="transmembrane region" description="Helical" evidence="12">
    <location>
        <begin position="369"/>
        <end position="389"/>
    </location>
</feature>
<organism evidence="15 17">
    <name type="scientific">Musca domestica</name>
    <name type="common">House fly</name>
    <dbReference type="NCBI Taxonomy" id="7370"/>
    <lineage>
        <taxon>Eukaryota</taxon>
        <taxon>Metazoa</taxon>
        <taxon>Ecdysozoa</taxon>
        <taxon>Arthropoda</taxon>
        <taxon>Hexapoda</taxon>
        <taxon>Insecta</taxon>
        <taxon>Pterygota</taxon>
        <taxon>Neoptera</taxon>
        <taxon>Endopterygota</taxon>
        <taxon>Diptera</taxon>
        <taxon>Brachycera</taxon>
        <taxon>Muscomorpha</taxon>
        <taxon>Muscoidea</taxon>
        <taxon>Muscidae</taxon>
        <taxon>Musca</taxon>
    </lineage>
</organism>
<keyword evidence="8 16" id="KW-0675">Receptor</keyword>
<dbReference type="GO" id="GO:0008528">
    <property type="term" value="F:G protein-coupled peptide receptor activity"/>
    <property type="evidence" value="ECO:0007669"/>
    <property type="project" value="TreeGrafter"/>
</dbReference>
<dbReference type="InterPro" id="IPR050332">
    <property type="entry name" value="GPCR_2"/>
</dbReference>
<evidence type="ECO:0000313" key="15">
    <source>
        <dbReference type="Proteomes" id="UP001652621"/>
    </source>
</evidence>
<dbReference type="CTD" id="31234"/>
<evidence type="ECO:0000256" key="8">
    <source>
        <dbReference type="ARBA" id="ARBA00023170"/>
    </source>
</evidence>
<dbReference type="InterPro" id="IPR000832">
    <property type="entry name" value="GPCR_2_secretin-like"/>
</dbReference>
<evidence type="ECO:0000256" key="3">
    <source>
        <dbReference type="ARBA" id="ARBA00022475"/>
    </source>
</evidence>